<feature type="domain" description="Glycosyl transferase family 1" evidence="1">
    <location>
        <begin position="185"/>
        <end position="342"/>
    </location>
</feature>
<evidence type="ECO:0000259" key="2">
    <source>
        <dbReference type="Pfam" id="PF13477"/>
    </source>
</evidence>
<dbReference type="Gene3D" id="3.40.50.2000">
    <property type="entry name" value="Glycogen Phosphorylase B"/>
    <property type="match status" value="2"/>
</dbReference>
<dbReference type="GeneID" id="60926353"/>
<name>A0ABD7U6T5_BACT4</name>
<dbReference type="PANTHER" id="PTHR12526">
    <property type="entry name" value="GLYCOSYLTRANSFERASE"/>
    <property type="match status" value="1"/>
</dbReference>
<gene>
    <name evidence="3" type="ORF">KQP68_03660</name>
</gene>
<proteinExistence type="predicted"/>
<reference evidence="3 4" key="1">
    <citation type="submission" date="2021-06" db="EMBL/GenBank/DDBJ databases">
        <title>Interrogation of the integrated mobile genetic elements in gut-associated Bacteroides with a consensus prediction approach.</title>
        <authorList>
            <person name="Campbell D.E."/>
            <person name="Leigh J.R."/>
            <person name="Kim T."/>
            <person name="England W."/>
            <person name="Whitaker R.J."/>
            <person name="Degnan P.H."/>
        </authorList>
    </citation>
    <scope>NUCLEOTIDE SEQUENCE [LARGE SCALE GENOMIC DNA]</scope>
    <source>
        <strain evidence="3 4">WAL8669</strain>
    </source>
</reference>
<dbReference type="InterPro" id="IPR028098">
    <property type="entry name" value="Glyco_trans_4-like_N"/>
</dbReference>
<dbReference type="EMBL" id="CP083680">
    <property type="protein sequence ID" value="UYU67389.1"/>
    <property type="molecule type" value="Genomic_DNA"/>
</dbReference>
<dbReference type="GO" id="GO:0016757">
    <property type="term" value="F:glycosyltransferase activity"/>
    <property type="evidence" value="ECO:0007669"/>
    <property type="project" value="UniProtKB-ARBA"/>
</dbReference>
<dbReference type="Pfam" id="PF13477">
    <property type="entry name" value="Glyco_trans_4_2"/>
    <property type="match status" value="1"/>
</dbReference>
<accession>A0ABD7U6T5</accession>
<dbReference type="PANTHER" id="PTHR12526:SF630">
    <property type="entry name" value="GLYCOSYLTRANSFERASE"/>
    <property type="match status" value="1"/>
</dbReference>
<evidence type="ECO:0000313" key="3">
    <source>
        <dbReference type="EMBL" id="UYU67389.1"/>
    </source>
</evidence>
<dbReference type="AlphaFoldDB" id="A0ABD7U6T5"/>
<feature type="domain" description="Glycosyltransferase subfamily 4-like N-terminal" evidence="2">
    <location>
        <begin position="5"/>
        <end position="148"/>
    </location>
</feature>
<dbReference type="Pfam" id="PF00534">
    <property type="entry name" value="Glycos_transf_1"/>
    <property type="match status" value="1"/>
</dbReference>
<dbReference type="InterPro" id="IPR001296">
    <property type="entry name" value="Glyco_trans_1"/>
</dbReference>
<sequence length="364" mass="41935">MEKKRILFLANHFITLYSFRKEMIKEMVKKGHELYLSLPKSEENKYFEDLGCHIVETEIDRRGVNPMKDLKLIYFYKKMIPLVNPDIIFSYTIKPNIYGTIASNGKYKQVCNITGTGETFLKRSIVSTICKVLYKLSIKKCYKVFFQNTGDRDFFIKEGLIRENYAMLPGSGCNLQQHVFMPLPEGDEIRFLFIGRVMKLKGIDQYLQAAEIVKKKYPNTKFYIAGWNEQLEYMKLVEEAQKTGSVEYIGFRKDIDQWIEKCHCTILPSHGGEGVPNVLLESSATGRICIGSKINGTMDVIDDGKTGYLFNTGDGEDLARQIEKFIQLSPEEKASMGKVAREKVEREFDRQIVVKAYLDEVTKC</sequence>
<dbReference type="SUPFAM" id="SSF53756">
    <property type="entry name" value="UDP-Glycosyltransferase/glycogen phosphorylase"/>
    <property type="match status" value="1"/>
</dbReference>
<organism evidence="3 4">
    <name type="scientific">Bacteroides thetaiotaomicron</name>
    <dbReference type="NCBI Taxonomy" id="818"/>
    <lineage>
        <taxon>Bacteria</taxon>
        <taxon>Pseudomonadati</taxon>
        <taxon>Bacteroidota</taxon>
        <taxon>Bacteroidia</taxon>
        <taxon>Bacteroidales</taxon>
        <taxon>Bacteroidaceae</taxon>
        <taxon>Bacteroides</taxon>
    </lineage>
</organism>
<evidence type="ECO:0000259" key="1">
    <source>
        <dbReference type="Pfam" id="PF00534"/>
    </source>
</evidence>
<dbReference type="RefSeq" id="WP_011107244.1">
    <property type="nucleotide sequence ID" value="NZ_CAXSNJ010000037.1"/>
</dbReference>
<evidence type="ECO:0000313" key="4">
    <source>
        <dbReference type="Proteomes" id="UP001156218"/>
    </source>
</evidence>
<protein>
    <submittedName>
        <fullName evidence="3">Glycosyltransferase family 4 protein</fullName>
    </submittedName>
</protein>
<dbReference type="Proteomes" id="UP001156218">
    <property type="component" value="Chromosome"/>
</dbReference>
<dbReference type="CDD" id="cd03808">
    <property type="entry name" value="GT4_CapM-like"/>
    <property type="match status" value="1"/>
</dbReference>